<accession>A0A2T3KVV9</accession>
<organism evidence="2 3">
    <name type="scientific">Photobacterium leiognathi subsp. mandapamensis</name>
    <name type="common">Photobacterium mandapamensis</name>
    <dbReference type="NCBI Taxonomy" id="48408"/>
    <lineage>
        <taxon>Bacteria</taxon>
        <taxon>Pseudomonadati</taxon>
        <taxon>Pseudomonadota</taxon>
        <taxon>Gammaproteobacteria</taxon>
        <taxon>Vibrionales</taxon>
        <taxon>Vibrionaceae</taxon>
        <taxon>Photobacterium</taxon>
    </lineage>
</organism>
<gene>
    <name evidence="2" type="ORF">C0W93_09560</name>
</gene>
<dbReference type="Proteomes" id="UP000240530">
    <property type="component" value="Unassembled WGS sequence"/>
</dbReference>
<dbReference type="AlphaFoldDB" id="A0A2T3KVV9"/>
<comment type="caution">
    <text evidence="2">The sequence shown here is derived from an EMBL/GenBank/DDBJ whole genome shotgun (WGS) entry which is preliminary data.</text>
</comment>
<evidence type="ECO:0000313" key="2">
    <source>
        <dbReference type="EMBL" id="PSV11276.1"/>
    </source>
</evidence>
<keyword evidence="1" id="KW-1133">Transmembrane helix</keyword>
<feature type="transmembrane region" description="Helical" evidence="1">
    <location>
        <begin position="43"/>
        <end position="62"/>
    </location>
</feature>
<protein>
    <submittedName>
        <fullName evidence="2">Uncharacterized protein</fullName>
    </submittedName>
</protein>
<keyword evidence="1" id="KW-0812">Transmembrane</keyword>
<feature type="transmembrane region" description="Helical" evidence="1">
    <location>
        <begin position="129"/>
        <end position="145"/>
    </location>
</feature>
<evidence type="ECO:0000313" key="3">
    <source>
        <dbReference type="Proteomes" id="UP000240530"/>
    </source>
</evidence>
<sequence>MLQIALLLLGSSFVKRTLPYLLPLSLIWGFTGMAIFIDGLDGVIFDGFCYFILLESITTLMITPTVIGFQRNIILVKGAIFLCGAIVALINVKSSNILLSLAFGLVYFAVGVFNISSAFVVRFSHWKKAILWGFIQIGYSLFLLMNNDYVISYVLGFIMITASVKSIYFLFRVYFSKNNSAIYPLLNNNTNVSSLNTLAGSQRTHHDLPLTIHIWTPEGSAENPYIPRPIINRYIAATDITGVISTGHAAVEVGKDLYISLYPKDEIERSPSEFINTLKAIPENNVAGRYLPDYQSEVAEWCESNIQIQFSKYNRHTLEQFWQQNSSKPIYNLTSNNCSSNTAYALEAALDSVLHDNNPSMLTLIKLMIKPELWLAAQIRHRAIMMAWTPGLTMDYSRTLQTIVHPVTVPWYQCNLLQKLPLRHLKSAIIRH</sequence>
<feature type="transmembrane region" description="Helical" evidence="1">
    <location>
        <begin position="98"/>
        <end position="122"/>
    </location>
</feature>
<keyword evidence="1" id="KW-0472">Membrane</keyword>
<feature type="transmembrane region" description="Helical" evidence="1">
    <location>
        <begin position="74"/>
        <end position="92"/>
    </location>
</feature>
<name>A0A2T3KVV9_PHOLD</name>
<dbReference type="EMBL" id="PYNS01000007">
    <property type="protein sequence ID" value="PSV11276.1"/>
    <property type="molecule type" value="Genomic_DNA"/>
</dbReference>
<evidence type="ECO:0000256" key="1">
    <source>
        <dbReference type="SAM" id="Phobius"/>
    </source>
</evidence>
<feature type="transmembrane region" description="Helical" evidence="1">
    <location>
        <begin position="20"/>
        <end position="37"/>
    </location>
</feature>
<reference evidence="2 3" key="1">
    <citation type="submission" date="2018-03" db="EMBL/GenBank/DDBJ databases">
        <title>Whole genome sequencing of Histamine producing bacteria.</title>
        <authorList>
            <person name="Butler K."/>
        </authorList>
    </citation>
    <scope>NUCLEOTIDE SEQUENCE [LARGE SCALE GENOMIC DNA]</scope>
    <source>
        <strain evidence="2 3">Res.4.1</strain>
    </source>
</reference>
<proteinExistence type="predicted"/>
<feature type="transmembrane region" description="Helical" evidence="1">
    <location>
        <begin position="151"/>
        <end position="171"/>
    </location>
</feature>